<dbReference type="PANTHER" id="PTHR31672">
    <property type="entry name" value="BNACNNG10540D PROTEIN"/>
    <property type="match status" value="1"/>
</dbReference>
<gene>
    <name evidence="2" type="ORF">EJD97_017361</name>
</gene>
<dbReference type="PROSITE" id="PS50181">
    <property type="entry name" value="FBOX"/>
    <property type="match status" value="1"/>
</dbReference>
<dbReference type="NCBIfam" id="TIGR01640">
    <property type="entry name" value="F_box_assoc_1"/>
    <property type="match status" value="1"/>
</dbReference>
<comment type="caution">
    <text evidence="2">The sequence shown here is derived from an EMBL/GenBank/DDBJ whole genome shotgun (WGS) entry which is preliminary data.</text>
</comment>
<protein>
    <recommendedName>
        <fullName evidence="1">F-box domain-containing protein</fullName>
    </recommendedName>
</protein>
<evidence type="ECO:0000259" key="1">
    <source>
        <dbReference type="PROSITE" id="PS50181"/>
    </source>
</evidence>
<feature type="domain" description="F-box" evidence="1">
    <location>
        <begin position="22"/>
        <end position="68"/>
    </location>
</feature>
<dbReference type="InterPro" id="IPR001810">
    <property type="entry name" value="F-box_dom"/>
</dbReference>
<dbReference type="InterPro" id="IPR017451">
    <property type="entry name" value="F-box-assoc_interact_dom"/>
</dbReference>
<dbReference type="InterPro" id="IPR050796">
    <property type="entry name" value="SCF_F-box_component"/>
</dbReference>
<accession>A0A6N2B385</accession>
<dbReference type="CDD" id="cd22157">
    <property type="entry name" value="F-box_AtFBW1-like"/>
    <property type="match status" value="1"/>
</dbReference>
<dbReference type="PANTHER" id="PTHR31672:SF13">
    <property type="entry name" value="F-BOX PROTEIN CPR30-LIKE"/>
    <property type="match status" value="1"/>
</dbReference>
<dbReference type="Pfam" id="PF00646">
    <property type="entry name" value="F-box"/>
    <property type="match status" value="1"/>
</dbReference>
<dbReference type="Gene3D" id="1.20.1280.50">
    <property type="match status" value="1"/>
</dbReference>
<dbReference type="Pfam" id="PF07734">
    <property type="entry name" value="FBA_1"/>
    <property type="match status" value="1"/>
</dbReference>
<dbReference type="InterPro" id="IPR036047">
    <property type="entry name" value="F-box-like_dom_sf"/>
</dbReference>
<name>A0A6N2B385_SOLCI</name>
<dbReference type="SMART" id="SM00256">
    <property type="entry name" value="FBOX"/>
    <property type="match status" value="1"/>
</dbReference>
<dbReference type="SUPFAM" id="SSF81383">
    <property type="entry name" value="F-box domain"/>
    <property type="match status" value="1"/>
</dbReference>
<evidence type="ECO:0000313" key="2">
    <source>
        <dbReference type="EMBL" id="TMW89317.1"/>
    </source>
</evidence>
<dbReference type="EMBL" id="RXGB01004615">
    <property type="protein sequence ID" value="TMW89317.1"/>
    <property type="molecule type" value="Genomic_DNA"/>
</dbReference>
<dbReference type="AlphaFoldDB" id="A0A6N2B385"/>
<proteinExistence type="predicted"/>
<dbReference type="InterPro" id="IPR006527">
    <property type="entry name" value="F-box-assoc_dom_typ1"/>
</dbReference>
<sequence length="405" mass="46848">MESEVEEGFHRHPKREKLTKCVEFPSILPEELITEIISRLPVKSLLKFRSVSKSWLSLICSPDFIDTHLTVYNNKDQRHHRLMLGFSMHCYRLRECSFSSLFCNPVIELSDFNYPMEVEYDEGFSPVGSINGLICLAHGYHSPKHLFLWNPSIRKYKKLSHSRPKFRYDACMYGFGYDELHDDYKIVGIFCIYGRSLHIDFKIYSLKGDSWRMIHYSHGGMCFSRRSVFVNGKLHWTTHSFDQSVCKGGGIVSFSLADENWGKVEEPCYGGKESISDLGVFGNDLCGFSHHLAIGVDVWVMKDYGIKESWTKMCTVTYPKLERYLYFPSVFLSNNGDVLVGYGSVFILYNPKDDSFKYPKVINYSEWQIGEIYIESLISPLSTEGLRPIQKQCVKKLKSRQSSNK</sequence>
<organism evidence="2">
    <name type="scientific">Solanum chilense</name>
    <name type="common">Tomato</name>
    <name type="synonym">Lycopersicon chilense</name>
    <dbReference type="NCBI Taxonomy" id="4083"/>
    <lineage>
        <taxon>Eukaryota</taxon>
        <taxon>Viridiplantae</taxon>
        <taxon>Streptophyta</taxon>
        <taxon>Embryophyta</taxon>
        <taxon>Tracheophyta</taxon>
        <taxon>Spermatophyta</taxon>
        <taxon>Magnoliopsida</taxon>
        <taxon>eudicotyledons</taxon>
        <taxon>Gunneridae</taxon>
        <taxon>Pentapetalae</taxon>
        <taxon>asterids</taxon>
        <taxon>lamiids</taxon>
        <taxon>Solanales</taxon>
        <taxon>Solanaceae</taxon>
        <taxon>Solanoideae</taxon>
        <taxon>Solaneae</taxon>
        <taxon>Solanum</taxon>
        <taxon>Solanum subgen. Lycopersicon</taxon>
    </lineage>
</organism>
<reference evidence="2" key="1">
    <citation type="submission" date="2019-05" db="EMBL/GenBank/DDBJ databases">
        <title>The de novo reference genome and transcriptome assemblies of the wild tomato species Solanum chilense.</title>
        <authorList>
            <person name="Stam R."/>
            <person name="Nosenko T."/>
            <person name="Hoerger A.C."/>
            <person name="Stephan W."/>
            <person name="Seidel M.A."/>
            <person name="Kuhn J.M.M."/>
            <person name="Haberer G."/>
            <person name="Tellier A."/>
        </authorList>
    </citation>
    <scope>NUCLEOTIDE SEQUENCE</scope>
    <source>
        <tissue evidence="2">Mature leaves</tissue>
    </source>
</reference>